<dbReference type="OrthoDB" id="10284545at2759"/>
<comment type="caution">
    <text evidence="1">The sequence shown here is derived from an EMBL/GenBank/DDBJ whole genome shotgun (WGS) entry which is preliminary data.</text>
</comment>
<sequence length="88" mass="9304">MLSVPWCIFRSRSHLFVSPAIVLSCGLPPAVMQAASQLRQNSAACADTVSSLSMFLRAATVLSCTSIAPQCSKVSVCRFFAASSGYGR</sequence>
<keyword evidence="3" id="KW-1185">Reference proteome</keyword>
<reference evidence="1 4" key="1">
    <citation type="submission" date="2018-09" db="EMBL/GenBank/DDBJ databases">
        <title>Genomic investigation of the strawberry pathogen Phytophthora fragariae indicates pathogenicity is determined by transcriptional variation in three key races.</title>
        <authorList>
            <person name="Adams T.M."/>
            <person name="Armitage A.D."/>
            <person name="Sobczyk M.K."/>
            <person name="Bates H.J."/>
            <person name="Dunwell J.M."/>
            <person name="Nellist C.F."/>
            <person name="Harrison R.J."/>
        </authorList>
    </citation>
    <scope>NUCLEOTIDE SEQUENCE [LARGE SCALE GENOMIC DNA]</scope>
    <source>
        <strain evidence="1 4">SCRP324</strain>
        <strain evidence="2 3">SCRP333</strain>
    </source>
</reference>
<accession>A0A6A3KWG9</accession>
<evidence type="ECO:0000313" key="3">
    <source>
        <dbReference type="Proteomes" id="UP000434957"/>
    </source>
</evidence>
<evidence type="ECO:0000313" key="2">
    <source>
        <dbReference type="EMBL" id="KAE9259112.1"/>
    </source>
</evidence>
<proteinExistence type="predicted"/>
<dbReference type="AlphaFoldDB" id="A0A6A3KWG9"/>
<dbReference type="Proteomes" id="UP000435112">
    <property type="component" value="Unassembled WGS sequence"/>
</dbReference>
<evidence type="ECO:0000313" key="4">
    <source>
        <dbReference type="Proteomes" id="UP000435112"/>
    </source>
</evidence>
<protein>
    <submittedName>
        <fullName evidence="1">Uncharacterized protein</fullName>
    </submittedName>
</protein>
<name>A0A6A3KWG9_9STRA</name>
<dbReference type="EMBL" id="QXFT01012729">
    <property type="protein sequence ID" value="KAE9259112.1"/>
    <property type="molecule type" value="Genomic_DNA"/>
</dbReference>
<evidence type="ECO:0000313" key="1">
    <source>
        <dbReference type="EMBL" id="KAE9011786.1"/>
    </source>
</evidence>
<organism evidence="1 4">
    <name type="scientific">Phytophthora rubi</name>
    <dbReference type="NCBI Taxonomy" id="129364"/>
    <lineage>
        <taxon>Eukaryota</taxon>
        <taxon>Sar</taxon>
        <taxon>Stramenopiles</taxon>
        <taxon>Oomycota</taxon>
        <taxon>Peronosporomycetes</taxon>
        <taxon>Peronosporales</taxon>
        <taxon>Peronosporaceae</taxon>
        <taxon>Phytophthora</taxon>
    </lineage>
</organism>
<dbReference type="EMBL" id="QXFU01001064">
    <property type="protein sequence ID" value="KAE9011786.1"/>
    <property type="molecule type" value="Genomic_DNA"/>
</dbReference>
<dbReference type="Proteomes" id="UP000434957">
    <property type="component" value="Unassembled WGS sequence"/>
</dbReference>
<gene>
    <name evidence="1" type="ORF">PR002_g14978</name>
    <name evidence="2" type="ORF">PR003_g34926</name>
</gene>